<gene>
    <name evidence="1" type="ORF">HC62_14585</name>
</gene>
<accession>A0A252A3Q0</accession>
<proteinExistence type="predicted"/>
<name>A0A252A3Q0_9PROT</name>
<evidence type="ECO:0000313" key="1">
    <source>
        <dbReference type="EMBL" id="OUI83380.1"/>
    </source>
</evidence>
<organism evidence="1 2">
    <name type="scientific">Acetobacter tropicalis</name>
    <dbReference type="NCBI Taxonomy" id="104102"/>
    <lineage>
        <taxon>Bacteria</taxon>
        <taxon>Pseudomonadati</taxon>
        <taxon>Pseudomonadota</taxon>
        <taxon>Alphaproteobacteria</taxon>
        <taxon>Acetobacterales</taxon>
        <taxon>Acetobacteraceae</taxon>
        <taxon>Acetobacter</taxon>
    </lineage>
</organism>
<dbReference type="AlphaFoldDB" id="A0A252A3Q0"/>
<evidence type="ECO:0000313" key="2">
    <source>
        <dbReference type="Proteomes" id="UP000194565"/>
    </source>
</evidence>
<comment type="caution">
    <text evidence="1">The sequence shown here is derived from an EMBL/GenBank/DDBJ whole genome shotgun (WGS) entry which is preliminary data.</text>
</comment>
<protein>
    <submittedName>
        <fullName evidence="1">Uncharacterized protein</fullName>
    </submittedName>
</protein>
<sequence>MTFSDFCKATRPGLIHPAKARTVYSMVCQEVYKSKITIETQLDLQDLIYNRTHDLKMSGYAEKIWNKYIETQVLYAWNDNTCIE</sequence>
<reference evidence="1 2" key="1">
    <citation type="submission" date="2014-06" db="EMBL/GenBank/DDBJ databases">
        <authorList>
            <person name="Ju J."/>
            <person name="Zhang J."/>
        </authorList>
    </citation>
    <scope>NUCLEOTIDE SEQUENCE [LARGE SCALE GENOMIC DNA]</scope>
    <source>
        <strain evidence="1">DmW_042</strain>
    </source>
</reference>
<dbReference type="Proteomes" id="UP000194565">
    <property type="component" value="Unassembled WGS sequence"/>
</dbReference>
<dbReference type="EMBL" id="JOMM01000051">
    <property type="protein sequence ID" value="OUI83380.1"/>
    <property type="molecule type" value="Genomic_DNA"/>
</dbReference>